<reference evidence="6" key="1">
    <citation type="submission" date="2022-02" db="EMBL/GenBank/DDBJ databases">
        <authorList>
            <person name="Henning P.M."/>
            <person name="McCubbin A.G."/>
            <person name="Shore J.S."/>
        </authorList>
    </citation>
    <scope>NUCLEOTIDE SEQUENCE</scope>
    <source>
        <strain evidence="6">F60SS</strain>
        <tissue evidence="6">Leaves</tissue>
    </source>
</reference>
<sequence length="148" mass="16908">MLLKPVFDYIKFNGLSKEEDCPFHPKESDNPVYVAEHFEVADDVDETQLLARVAEHPVVGSIVSHPNFDELKKGEYYEGVPIDLKPEDAEFLHCILIIGYGTDYGPDGEAIQYWLVRNSDGETWADKGYGKIKRKISMEGKKWDVENK</sequence>
<evidence type="ECO:0000313" key="6">
    <source>
        <dbReference type="EMBL" id="KAJ4841488.1"/>
    </source>
</evidence>
<dbReference type="InterPro" id="IPR038765">
    <property type="entry name" value="Papain-like_cys_pep_sf"/>
</dbReference>
<evidence type="ECO:0000256" key="2">
    <source>
        <dbReference type="ARBA" id="ARBA00022670"/>
    </source>
</evidence>
<evidence type="ECO:0000256" key="3">
    <source>
        <dbReference type="ARBA" id="ARBA00022801"/>
    </source>
</evidence>
<dbReference type="EMBL" id="JAKUCV010002764">
    <property type="protein sequence ID" value="KAJ4841488.1"/>
    <property type="molecule type" value="Genomic_DNA"/>
</dbReference>
<evidence type="ECO:0000313" key="7">
    <source>
        <dbReference type="Proteomes" id="UP001141552"/>
    </source>
</evidence>
<keyword evidence="3" id="KW-0378">Hydrolase</keyword>
<dbReference type="InterPro" id="IPR013128">
    <property type="entry name" value="Peptidase_C1A"/>
</dbReference>
<keyword evidence="7" id="KW-1185">Reference proteome</keyword>
<keyword evidence="2" id="KW-0645">Protease</keyword>
<comment type="caution">
    <text evidence="6">The sequence shown here is derived from an EMBL/GenBank/DDBJ whole genome shotgun (WGS) entry which is preliminary data.</text>
</comment>
<protein>
    <recommendedName>
        <fullName evidence="5">Peptidase C1A papain C-terminal domain-containing protein</fullName>
    </recommendedName>
</protein>
<dbReference type="AlphaFoldDB" id="A0A9Q0G0R4"/>
<name>A0A9Q0G0R4_9ROSI</name>
<dbReference type="Pfam" id="PF00112">
    <property type="entry name" value="Peptidase_C1"/>
    <property type="match status" value="1"/>
</dbReference>
<proteinExistence type="inferred from homology"/>
<evidence type="ECO:0000259" key="5">
    <source>
        <dbReference type="Pfam" id="PF00112"/>
    </source>
</evidence>
<dbReference type="SUPFAM" id="SSF54001">
    <property type="entry name" value="Cysteine proteinases"/>
    <property type="match status" value="1"/>
</dbReference>
<dbReference type="InterPro" id="IPR000668">
    <property type="entry name" value="Peptidase_C1A_C"/>
</dbReference>
<feature type="domain" description="Peptidase C1A papain C-terminal" evidence="5">
    <location>
        <begin position="6"/>
        <end position="137"/>
    </location>
</feature>
<comment type="similarity">
    <text evidence="1">Belongs to the peptidase C1 family.</text>
</comment>
<organism evidence="6 7">
    <name type="scientific">Turnera subulata</name>
    <dbReference type="NCBI Taxonomy" id="218843"/>
    <lineage>
        <taxon>Eukaryota</taxon>
        <taxon>Viridiplantae</taxon>
        <taxon>Streptophyta</taxon>
        <taxon>Embryophyta</taxon>
        <taxon>Tracheophyta</taxon>
        <taxon>Spermatophyta</taxon>
        <taxon>Magnoliopsida</taxon>
        <taxon>eudicotyledons</taxon>
        <taxon>Gunneridae</taxon>
        <taxon>Pentapetalae</taxon>
        <taxon>rosids</taxon>
        <taxon>fabids</taxon>
        <taxon>Malpighiales</taxon>
        <taxon>Passifloraceae</taxon>
        <taxon>Turnera</taxon>
    </lineage>
</organism>
<accession>A0A9Q0G0R4</accession>
<dbReference type="GO" id="GO:0006508">
    <property type="term" value="P:proteolysis"/>
    <property type="evidence" value="ECO:0007669"/>
    <property type="project" value="UniProtKB-KW"/>
</dbReference>
<dbReference type="GO" id="GO:0008234">
    <property type="term" value="F:cysteine-type peptidase activity"/>
    <property type="evidence" value="ECO:0007669"/>
    <property type="project" value="UniProtKB-KW"/>
</dbReference>
<dbReference type="Proteomes" id="UP001141552">
    <property type="component" value="Unassembled WGS sequence"/>
</dbReference>
<evidence type="ECO:0000256" key="4">
    <source>
        <dbReference type="ARBA" id="ARBA00022807"/>
    </source>
</evidence>
<dbReference type="PANTHER" id="PTHR12411">
    <property type="entry name" value="CYSTEINE PROTEASE FAMILY C1-RELATED"/>
    <property type="match status" value="1"/>
</dbReference>
<evidence type="ECO:0000256" key="1">
    <source>
        <dbReference type="ARBA" id="ARBA00008455"/>
    </source>
</evidence>
<dbReference type="OrthoDB" id="1431714at2759"/>
<dbReference type="Gene3D" id="3.90.70.10">
    <property type="entry name" value="Cysteine proteinases"/>
    <property type="match status" value="1"/>
</dbReference>
<reference evidence="6" key="2">
    <citation type="journal article" date="2023" name="Plants (Basel)">
        <title>Annotation of the Turnera subulata (Passifloraceae) Draft Genome Reveals the S-Locus Evolved after the Divergence of Turneroideae from Passifloroideae in a Stepwise Manner.</title>
        <authorList>
            <person name="Henning P.M."/>
            <person name="Roalson E.H."/>
            <person name="Mir W."/>
            <person name="McCubbin A.G."/>
            <person name="Shore J.S."/>
        </authorList>
    </citation>
    <scope>NUCLEOTIDE SEQUENCE</scope>
    <source>
        <strain evidence="6">F60SS</strain>
    </source>
</reference>
<gene>
    <name evidence="6" type="ORF">Tsubulata_051553</name>
</gene>
<keyword evidence="4" id="KW-0788">Thiol protease</keyword>